<organism evidence="2 3">
    <name type="scientific">Micromonospora saelicesensis</name>
    <dbReference type="NCBI Taxonomy" id="285676"/>
    <lineage>
        <taxon>Bacteria</taxon>
        <taxon>Bacillati</taxon>
        <taxon>Actinomycetota</taxon>
        <taxon>Actinomycetes</taxon>
        <taxon>Micromonosporales</taxon>
        <taxon>Micromonosporaceae</taxon>
        <taxon>Micromonospora</taxon>
    </lineage>
</organism>
<evidence type="ECO:0000256" key="1">
    <source>
        <dbReference type="SAM" id="Phobius"/>
    </source>
</evidence>
<reference evidence="2 3" key="1">
    <citation type="submission" date="2016-06" db="EMBL/GenBank/DDBJ databases">
        <authorList>
            <person name="Kjaerup R.B."/>
            <person name="Dalgaard T.S."/>
            <person name="Juul-Madsen H.R."/>
        </authorList>
    </citation>
    <scope>NUCLEOTIDE SEQUENCE [LARGE SCALE GENOMIC DNA]</scope>
    <source>
        <strain evidence="2 3">DSM 44871</strain>
    </source>
</reference>
<dbReference type="EMBL" id="FMCR01000001">
    <property type="protein sequence ID" value="SCE76299.1"/>
    <property type="molecule type" value="Genomic_DNA"/>
</dbReference>
<dbReference type="AlphaFoldDB" id="A0A1C4UXH0"/>
<accession>A0A1C4UXH0</accession>
<feature type="transmembrane region" description="Helical" evidence="1">
    <location>
        <begin position="200"/>
        <end position="220"/>
    </location>
</feature>
<feature type="transmembrane region" description="Helical" evidence="1">
    <location>
        <begin position="442"/>
        <end position="461"/>
    </location>
</feature>
<feature type="transmembrane region" description="Helical" evidence="1">
    <location>
        <begin position="170"/>
        <end position="193"/>
    </location>
</feature>
<feature type="transmembrane region" description="Helical" evidence="1">
    <location>
        <begin position="412"/>
        <end position="430"/>
    </location>
</feature>
<dbReference type="Proteomes" id="UP000198864">
    <property type="component" value="Unassembled WGS sequence"/>
</dbReference>
<name>A0A1C4UXH0_9ACTN</name>
<feature type="transmembrane region" description="Helical" evidence="1">
    <location>
        <begin position="240"/>
        <end position="270"/>
    </location>
</feature>
<protein>
    <submittedName>
        <fullName evidence="2">Uncharacterized protein</fullName>
    </submittedName>
</protein>
<sequence length="485" mass="54102">MPEQLSQKRRVPRQRRVRREVRVRFVKAGTTARRGEGAERRLKERLLAHLVDMSESGLRLRELYSALRELHRAFAEASAFLHPIRKNYRRAETLRRARASYFSDRSLLNLDKSDRIAPAAFRIRLRRLRVQVCALQLRMERLRALFLGSTLAILVIGTAAAFTLKLNSHLGFGAFWLAFVAAIAIQVGLLALIERIFSSLLSSLVAIAIPAGFIALAWQLSQGLPASSIEKLMFSDVETIHEGFVSGILLAGVVILPLIGSVVLWALFAIPQQRYDTRRYSDALALDALMSVLNDLHLPEHRFADSAVRRRAAYHLEFATRVIELDLRRAARISDVAIDEAAVVRIRQITRWMHMQQLSLTLPDVDNLFELRRMVRAVVSAVCTGRFGALPLKVIELNDIGGGGHWARTSLAYVRSLLVALIPLGSVIALDRAGILAKDVAGRTIVTAAVVWAIIGVLSAFDPLLPTRVQATKDIMSIFKPDAKK</sequence>
<keyword evidence="1" id="KW-0472">Membrane</keyword>
<feature type="transmembrane region" description="Helical" evidence="1">
    <location>
        <begin position="144"/>
        <end position="164"/>
    </location>
</feature>
<evidence type="ECO:0000313" key="2">
    <source>
        <dbReference type="EMBL" id="SCE76299.1"/>
    </source>
</evidence>
<gene>
    <name evidence="2" type="ORF">GA0070561_1451</name>
</gene>
<dbReference type="STRING" id="285676.GA0070561_1451"/>
<evidence type="ECO:0000313" key="3">
    <source>
        <dbReference type="Proteomes" id="UP000198864"/>
    </source>
</evidence>
<proteinExistence type="predicted"/>
<keyword evidence="1" id="KW-1133">Transmembrane helix</keyword>
<keyword evidence="1" id="KW-0812">Transmembrane</keyword>